<dbReference type="AlphaFoldDB" id="A0A2A3YZK6"/>
<evidence type="ECO:0000313" key="2">
    <source>
        <dbReference type="Proteomes" id="UP000218620"/>
    </source>
</evidence>
<dbReference type="EMBL" id="NRGQ01000002">
    <property type="protein sequence ID" value="PCC44746.1"/>
    <property type="molecule type" value="Genomic_DNA"/>
</dbReference>
<accession>A0A2A3YZK6</accession>
<evidence type="ECO:0000313" key="1">
    <source>
        <dbReference type="EMBL" id="PCC44746.1"/>
    </source>
</evidence>
<dbReference type="RefSeq" id="WP_096177358.1">
    <property type="nucleotide sequence ID" value="NZ_NRGQ01000002.1"/>
</dbReference>
<dbReference type="Proteomes" id="UP000218620">
    <property type="component" value="Unassembled WGS sequence"/>
</dbReference>
<protein>
    <submittedName>
        <fullName evidence="1">Uncharacterized protein</fullName>
    </submittedName>
</protein>
<gene>
    <name evidence="1" type="ORF">CIK65_00865</name>
</gene>
<name>A0A2A3YZK6_BREAU</name>
<proteinExistence type="predicted"/>
<sequence length="69" mass="7327">MIVRHLNADALGKTVTLPTLVHLGRCARGTLHTITLNPGNDTSTLVIGDHEHSVPNGVTIYITTELSGL</sequence>
<reference evidence="1 2" key="1">
    <citation type="journal article" date="2017" name="Elife">
        <title>Extensive horizontal gene transfer in cheese-associated bacteria.</title>
        <authorList>
            <person name="Bonham K.S."/>
            <person name="Wolfe B.E."/>
            <person name="Dutton R.J."/>
        </authorList>
    </citation>
    <scope>NUCLEOTIDE SEQUENCE [LARGE SCALE GENOMIC DNA]</scope>
    <source>
        <strain evidence="1 2">962_8</strain>
    </source>
</reference>
<organism evidence="1 2">
    <name type="scientific">Brevibacterium aurantiacum</name>
    <dbReference type="NCBI Taxonomy" id="273384"/>
    <lineage>
        <taxon>Bacteria</taxon>
        <taxon>Bacillati</taxon>
        <taxon>Actinomycetota</taxon>
        <taxon>Actinomycetes</taxon>
        <taxon>Micrococcales</taxon>
        <taxon>Brevibacteriaceae</taxon>
        <taxon>Brevibacterium</taxon>
    </lineage>
</organism>
<comment type="caution">
    <text evidence="1">The sequence shown here is derived from an EMBL/GenBank/DDBJ whole genome shotgun (WGS) entry which is preliminary data.</text>
</comment>